<keyword evidence="3" id="KW-1185">Reference proteome</keyword>
<evidence type="ECO:0000256" key="1">
    <source>
        <dbReference type="SAM" id="MobiDB-lite"/>
    </source>
</evidence>
<feature type="region of interest" description="Disordered" evidence="1">
    <location>
        <begin position="193"/>
        <end position="216"/>
    </location>
</feature>
<organism evidence="2 3">
    <name type="scientific">Mycena albidolilacea</name>
    <dbReference type="NCBI Taxonomy" id="1033008"/>
    <lineage>
        <taxon>Eukaryota</taxon>
        <taxon>Fungi</taxon>
        <taxon>Dikarya</taxon>
        <taxon>Basidiomycota</taxon>
        <taxon>Agaricomycotina</taxon>
        <taxon>Agaricomycetes</taxon>
        <taxon>Agaricomycetidae</taxon>
        <taxon>Agaricales</taxon>
        <taxon>Marasmiineae</taxon>
        <taxon>Mycenaceae</taxon>
        <taxon>Mycena</taxon>
    </lineage>
</organism>
<accession>A0AAD6ZBX3</accession>
<protein>
    <submittedName>
        <fullName evidence="2">Uncharacterized protein</fullName>
    </submittedName>
</protein>
<dbReference type="EMBL" id="JARIHO010000062">
    <property type="protein sequence ID" value="KAJ7315425.1"/>
    <property type="molecule type" value="Genomic_DNA"/>
</dbReference>
<evidence type="ECO:0000313" key="3">
    <source>
        <dbReference type="Proteomes" id="UP001218218"/>
    </source>
</evidence>
<name>A0AAD6ZBX3_9AGAR</name>
<dbReference type="Proteomes" id="UP001218218">
    <property type="component" value="Unassembled WGS sequence"/>
</dbReference>
<gene>
    <name evidence="2" type="ORF">DFH08DRAFT_820679</name>
</gene>
<reference evidence="2" key="1">
    <citation type="submission" date="2023-03" db="EMBL/GenBank/DDBJ databases">
        <title>Massive genome expansion in bonnet fungi (Mycena s.s.) driven by repeated elements and novel gene families across ecological guilds.</title>
        <authorList>
            <consortium name="Lawrence Berkeley National Laboratory"/>
            <person name="Harder C.B."/>
            <person name="Miyauchi S."/>
            <person name="Viragh M."/>
            <person name="Kuo A."/>
            <person name="Thoen E."/>
            <person name="Andreopoulos B."/>
            <person name="Lu D."/>
            <person name="Skrede I."/>
            <person name="Drula E."/>
            <person name="Henrissat B."/>
            <person name="Morin E."/>
            <person name="Kohler A."/>
            <person name="Barry K."/>
            <person name="LaButti K."/>
            <person name="Morin E."/>
            <person name="Salamov A."/>
            <person name="Lipzen A."/>
            <person name="Mereny Z."/>
            <person name="Hegedus B."/>
            <person name="Baldrian P."/>
            <person name="Stursova M."/>
            <person name="Weitz H."/>
            <person name="Taylor A."/>
            <person name="Grigoriev I.V."/>
            <person name="Nagy L.G."/>
            <person name="Martin F."/>
            <person name="Kauserud H."/>
        </authorList>
    </citation>
    <scope>NUCLEOTIDE SEQUENCE</scope>
    <source>
        <strain evidence="2">CBHHK002</strain>
    </source>
</reference>
<comment type="caution">
    <text evidence="2">The sequence shown here is derived from an EMBL/GenBank/DDBJ whole genome shotgun (WGS) entry which is preliminary data.</text>
</comment>
<dbReference type="AlphaFoldDB" id="A0AAD6ZBX3"/>
<evidence type="ECO:0000313" key="2">
    <source>
        <dbReference type="EMBL" id="KAJ7315425.1"/>
    </source>
</evidence>
<sequence>MVPVLQGPPPRVTWILVEGLQQHSSPYELRCASPDPCRITAVVSKRLKETYAQDSSLSLTHLLALLRGQYWVFDVSMAGAAPQDGGGCSDHPRPKALSLVHGKPRTRMQNRKSMQFMGCSPNDMRKTPMGLFLVRGQTKLKKPRACKPSAQVMEEEEILLQALADKEEEVPLAMALPLTKALEILRPPPKALWAVTGGGGRKIGDTPRIGSGKQRQ</sequence>
<proteinExistence type="predicted"/>